<protein>
    <submittedName>
        <fullName evidence="4">DUF6493 family protein</fullName>
    </submittedName>
</protein>
<feature type="transmembrane region" description="Helical" evidence="2">
    <location>
        <begin position="59"/>
        <end position="83"/>
    </location>
</feature>
<keyword evidence="5" id="KW-1185">Reference proteome</keyword>
<comment type="caution">
    <text evidence="4">The sequence shown here is derived from an EMBL/GenBank/DDBJ whole genome shotgun (WGS) entry which is preliminary data.</text>
</comment>
<proteinExistence type="predicted"/>
<evidence type="ECO:0000313" key="4">
    <source>
        <dbReference type="EMBL" id="MCM2391643.1"/>
    </source>
</evidence>
<dbReference type="InterPro" id="IPR056726">
    <property type="entry name" value="DUF7824"/>
</dbReference>
<dbReference type="Proteomes" id="UP001431429">
    <property type="component" value="Unassembled WGS sequence"/>
</dbReference>
<keyword evidence="2" id="KW-0472">Membrane</keyword>
<reference evidence="4" key="1">
    <citation type="submission" date="2022-06" db="EMBL/GenBank/DDBJ databases">
        <title>Genome public.</title>
        <authorList>
            <person name="Sun Q."/>
        </authorList>
    </citation>
    <scope>NUCLEOTIDE SEQUENCE</scope>
    <source>
        <strain evidence="4">CWNU-1</strain>
    </source>
</reference>
<gene>
    <name evidence="4" type="ORF">NBG84_25705</name>
</gene>
<feature type="region of interest" description="Disordered" evidence="1">
    <location>
        <begin position="913"/>
        <end position="1002"/>
    </location>
</feature>
<evidence type="ECO:0000256" key="2">
    <source>
        <dbReference type="SAM" id="Phobius"/>
    </source>
</evidence>
<name>A0ABT0UWB7_9ACTN</name>
<evidence type="ECO:0000256" key="1">
    <source>
        <dbReference type="SAM" id="MobiDB-lite"/>
    </source>
</evidence>
<dbReference type="EMBL" id="JAMQAW010000032">
    <property type="protein sequence ID" value="MCM2391643.1"/>
    <property type="molecule type" value="Genomic_DNA"/>
</dbReference>
<feature type="compositionally biased region" description="Pro residues" evidence="1">
    <location>
        <begin position="988"/>
        <end position="998"/>
    </location>
</feature>
<dbReference type="Pfam" id="PF25148">
    <property type="entry name" value="DUF7824"/>
    <property type="match status" value="1"/>
</dbReference>
<sequence>MNELLEAVRQGKFREVPGLVESLSPAERKECLIELKALRTEFRGADLSRWKDWRERSNAAAALLVAGTGCLSGAAAAASWLGARDLRSAADPPRNVMIDLLKGRDPDWLGDIAHRLAARASTAQGDYWLINRLVQLSGCATPTTDGYVYGWVNDLLRRSGRTHRLRTRLAEDPQTPLLVPRLFETPQLAGPLGWYSHPKNPDHWPSVLVGLVQDGVVERAVLVDGCVARLLRGGKPGDMGFFLGLLRQLELTPQEEEARIPDWIGMAADGTAQVAAEAQGVLARLAESGALPVRALAEVSGAILFRTEKKLVLAQLSLLGRVLRGHTQRRKKTKGAQGEEAAKSSAAVHELLRVIADAFGHEDLGIQERALKLVSRHLLPTDGDLRVELSAAASFLSRMHRAAAIETFGALEEEDQEEYQELLPAVPEPVRLAPATDSMAELVAELMVVVRQQRGDSGGFERALDGLVRMAHRDRESLIVELRGALADRWWMRPPMSDRRDLDNHFDKGSYGVEVALAALLGRISDKHVLGAAATPTWRSGCPYSGLIAITAARVWEVAHAVRHRPVPFLLSTPTGESGVLDPEVLIGRLREYRRLGLEPLPTDFTQALLRVSRDNGEWDPGVLVEAAAQLGTDAGDRLALWLSGDGPLLRALEPDRLDEAGGTKEVASGGLLRHPARATRRLLDRTRERLAVQREFPAGFRWLNQLPDPRHHHGYPCLSRYANWQTVVPQWPAVLPHHRDALAGWLVPGLLEATVADLHGGADIRGVSWCLPQLAEAAAPSGAAGPGMHSALAAGLGVRVADDRLAAVDALLVLAARRQLDPDLLGRQLAEYIGHGQLKPSRVTDALRTAATTGAYGTVWAILASALPRLIRSEKAARGLGALLTVAADCVERCGPQIGYRATITTDSAAVEPSAPVDAVTGCADTEPTTREPRASPSASAPTAEAAPAETAGPGGTSTARQPAGQGEVSDGQKSAPGEVTAALPWTPAPTAPPTPVHSPRAHPAMIEAEVSANGPTDAVRIPGLAELADRGGSSQLVKQAARLMAALR</sequence>
<keyword evidence="2" id="KW-0812">Transmembrane</keyword>
<organism evidence="4 5">
    <name type="scientific">Streptomyces albipurpureus</name>
    <dbReference type="NCBI Taxonomy" id="2897419"/>
    <lineage>
        <taxon>Bacteria</taxon>
        <taxon>Bacillati</taxon>
        <taxon>Actinomycetota</taxon>
        <taxon>Actinomycetes</taxon>
        <taxon>Kitasatosporales</taxon>
        <taxon>Streptomycetaceae</taxon>
        <taxon>Streptomyces</taxon>
    </lineage>
</organism>
<accession>A0ABT0UWB7</accession>
<feature type="compositionally biased region" description="Low complexity" evidence="1">
    <location>
        <begin position="936"/>
        <end position="961"/>
    </location>
</feature>
<evidence type="ECO:0000313" key="5">
    <source>
        <dbReference type="Proteomes" id="UP001431429"/>
    </source>
</evidence>
<dbReference type="RefSeq" id="WP_250921974.1">
    <property type="nucleotide sequence ID" value="NZ_JAMQAW010000032.1"/>
</dbReference>
<evidence type="ECO:0000259" key="3">
    <source>
        <dbReference type="Pfam" id="PF25148"/>
    </source>
</evidence>
<feature type="domain" description="DUF7824" evidence="3">
    <location>
        <begin position="565"/>
        <end position="618"/>
    </location>
</feature>
<keyword evidence="2" id="KW-1133">Transmembrane helix</keyword>